<reference evidence="1 2" key="1">
    <citation type="submission" date="2023-04" db="EMBL/GenBank/DDBJ databases">
        <title>A. sendaiensis sub sp. chiapanensis a novel subspecie with specific adaptation in bacterial cell wall isolated from an active volcano.</title>
        <authorList>
            <person name="Alvarez Gutierrez P.E."/>
            <person name="Ortiz Cortes L.Y."/>
        </authorList>
    </citation>
    <scope>NUCLEOTIDE SEQUENCE [LARGE SCALE GENOMIC DNA]</scope>
    <source>
        <strain evidence="1 2">PA2</strain>
    </source>
</reference>
<keyword evidence="2" id="KW-1185">Reference proteome</keyword>
<accession>A0ABT6XWI5</accession>
<dbReference type="EMBL" id="JASGCB010000005">
    <property type="protein sequence ID" value="MDI9259449.1"/>
    <property type="molecule type" value="Genomic_DNA"/>
</dbReference>
<sequence length="90" mass="9640">MSAAKEAIPIPVLILSGVLNTMSPQQNAGVFLGQINIGGWDANQKYGAGKALDAGVCNVLISANALFDSFELMDGVIHDQDLKVNYEWNF</sequence>
<evidence type="ECO:0000313" key="1">
    <source>
        <dbReference type="EMBL" id="MDI9259449.1"/>
    </source>
</evidence>
<gene>
    <name evidence="1" type="ORF">QID03_04545</name>
</gene>
<dbReference type="Proteomes" id="UP001529245">
    <property type="component" value="Unassembled WGS sequence"/>
</dbReference>
<organism evidence="1 2">
    <name type="scientific">Alicyclobacillus sendaiensis PA2</name>
    <dbReference type="NCBI Taxonomy" id="3029425"/>
    <lineage>
        <taxon>Bacteria</taxon>
        <taxon>Bacillati</taxon>
        <taxon>Bacillota</taxon>
        <taxon>Bacilli</taxon>
        <taxon>Bacillales</taxon>
        <taxon>Alicyclobacillaceae</taxon>
        <taxon>Alicyclobacillus</taxon>
    </lineage>
</organism>
<protein>
    <submittedName>
        <fullName evidence="1">Uncharacterized protein</fullName>
    </submittedName>
</protein>
<proteinExistence type="predicted"/>
<comment type="caution">
    <text evidence="1">The sequence shown here is derived from an EMBL/GenBank/DDBJ whole genome shotgun (WGS) entry which is preliminary data.</text>
</comment>
<dbReference type="RefSeq" id="WP_283203007.1">
    <property type="nucleotide sequence ID" value="NZ_JASGCB010000005.1"/>
</dbReference>
<name>A0ABT6XWI5_ALISE</name>
<evidence type="ECO:0000313" key="2">
    <source>
        <dbReference type="Proteomes" id="UP001529245"/>
    </source>
</evidence>